<dbReference type="EMBL" id="CAACVJ010000201">
    <property type="protein sequence ID" value="VEP14689.1"/>
    <property type="molecule type" value="Genomic_DNA"/>
</dbReference>
<proteinExistence type="predicted"/>
<reference evidence="1 2" key="1">
    <citation type="submission" date="2019-01" db="EMBL/GenBank/DDBJ databases">
        <authorList>
            <person name="Brito A."/>
        </authorList>
    </citation>
    <scope>NUCLEOTIDE SEQUENCE [LARGE SCALE GENOMIC DNA]</scope>
    <source>
        <strain evidence="1">1</strain>
    </source>
</reference>
<evidence type="ECO:0000313" key="2">
    <source>
        <dbReference type="Proteomes" id="UP000320055"/>
    </source>
</evidence>
<dbReference type="AlphaFoldDB" id="A0A563VTI9"/>
<dbReference type="Proteomes" id="UP000320055">
    <property type="component" value="Unassembled WGS sequence"/>
</dbReference>
<evidence type="ECO:0000313" key="1">
    <source>
        <dbReference type="EMBL" id="VEP14689.1"/>
    </source>
</evidence>
<keyword evidence="2" id="KW-1185">Reference proteome</keyword>
<gene>
    <name evidence="1" type="ORF">H1P_280030</name>
</gene>
<accession>A0A563VTI9</accession>
<sequence length="39" mass="4187">MNYVATENADAGIVYLTNSVKINAIAILQKSQLAVSHKP</sequence>
<name>A0A563VTI9_9CYAN</name>
<organism evidence="1 2">
    <name type="scientific">Hyella patelloides LEGE 07179</name>
    <dbReference type="NCBI Taxonomy" id="945734"/>
    <lineage>
        <taxon>Bacteria</taxon>
        <taxon>Bacillati</taxon>
        <taxon>Cyanobacteriota</taxon>
        <taxon>Cyanophyceae</taxon>
        <taxon>Pleurocapsales</taxon>
        <taxon>Hyellaceae</taxon>
        <taxon>Hyella</taxon>
    </lineage>
</organism>
<protein>
    <submittedName>
        <fullName evidence="1">Uncharacterized protein</fullName>
    </submittedName>
</protein>